<feature type="domain" description="MULE transposase" evidence="1">
    <location>
        <begin position="211"/>
        <end position="300"/>
    </location>
</feature>
<dbReference type="PANTHER" id="PTHR47718:SF3">
    <property type="entry name" value="PROTEIN FAR1-RELATED SEQUENCE 5-LIKE"/>
    <property type="match status" value="1"/>
</dbReference>
<dbReference type="EMBL" id="JEMT01027966">
    <property type="protein sequence ID" value="EXX55811.1"/>
    <property type="molecule type" value="Genomic_DNA"/>
</dbReference>
<evidence type="ECO:0000313" key="3">
    <source>
        <dbReference type="Proteomes" id="UP000022910"/>
    </source>
</evidence>
<comment type="caution">
    <text evidence="2">The sequence shown here is derived from an EMBL/GenBank/DDBJ whole genome shotgun (WGS) entry which is preliminary data.</text>
</comment>
<dbReference type="AlphaFoldDB" id="A0A015K8N1"/>
<organism evidence="2 3">
    <name type="scientific">Rhizophagus irregularis (strain DAOM 197198w)</name>
    <name type="common">Glomus intraradices</name>
    <dbReference type="NCBI Taxonomy" id="1432141"/>
    <lineage>
        <taxon>Eukaryota</taxon>
        <taxon>Fungi</taxon>
        <taxon>Fungi incertae sedis</taxon>
        <taxon>Mucoromycota</taxon>
        <taxon>Glomeromycotina</taxon>
        <taxon>Glomeromycetes</taxon>
        <taxon>Glomerales</taxon>
        <taxon>Glomeraceae</taxon>
        <taxon>Rhizophagus</taxon>
    </lineage>
</organism>
<dbReference type="STRING" id="1432141.A0A015K8N1"/>
<accession>A0A015K8N1</accession>
<dbReference type="Pfam" id="PF10551">
    <property type="entry name" value="MULE"/>
    <property type="match status" value="1"/>
</dbReference>
<reference evidence="2 3" key="1">
    <citation type="submission" date="2014-02" db="EMBL/GenBank/DDBJ databases">
        <title>Single nucleus genome sequencing reveals high similarity among nuclei of an endomycorrhizal fungus.</title>
        <authorList>
            <person name="Lin K."/>
            <person name="Geurts R."/>
            <person name="Zhang Z."/>
            <person name="Limpens E."/>
            <person name="Saunders D.G."/>
            <person name="Mu D."/>
            <person name="Pang E."/>
            <person name="Cao H."/>
            <person name="Cha H."/>
            <person name="Lin T."/>
            <person name="Zhou Q."/>
            <person name="Shang Y."/>
            <person name="Li Y."/>
            <person name="Ivanov S."/>
            <person name="Sharma T."/>
            <person name="Velzen R.V."/>
            <person name="Ruijter N.D."/>
            <person name="Aanen D.K."/>
            <person name="Win J."/>
            <person name="Kamoun S."/>
            <person name="Bisseling T."/>
            <person name="Huang S."/>
        </authorList>
    </citation>
    <scope>NUCLEOTIDE SEQUENCE [LARGE SCALE GENOMIC DNA]</scope>
    <source>
        <strain evidence="3">DAOM197198w</strain>
    </source>
</reference>
<dbReference type="Proteomes" id="UP000022910">
    <property type="component" value="Unassembled WGS sequence"/>
</dbReference>
<dbReference type="HOGENOM" id="CLU_847733_0_0_1"/>
<dbReference type="PANTHER" id="PTHR47718">
    <property type="entry name" value="OS01G0519700 PROTEIN"/>
    <property type="match status" value="1"/>
</dbReference>
<name>A0A015K8N1_RHIIW</name>
<keyword evidence="3" id="KW-1185">Reference proteome</keyword>
<proteinExistence type="predicted"/>
<gene>
    <name evidence="2" type="ORF">RirG_221940</name>
</gene>
<evidence type="ECO:0000313" key="2">
    <source>
        <dbReference type="EMBL" id="EXX55811.1"/>
    </source>
</evidence>
<sequence length="328" mass="38294">MRSIYQQLGKSNGFGVIKDKVIKKGVEIRKRTYICEYGRKYTCKSAKETSTKKMLCSWHVNVSYPKVNNPDFAIFINKIVDEHNHDLSVEAVKFGEDKKFNDEMVRDIQFMTDHCKMGATAQRRYLEGKYPAHPIYSQDLYATIKKFQPTAKSLSNDTTQMSDWLDEQKERDSRWIIARGWDDDNILTHLLWMTPEQVESWIQFSDCVINDITHKTNRYGMALLLFVGFDQNMQNIIFAQSLTIDESKQSHAWLFRQIVEAIGIHPTVIMTDSDLAIDAAVKEVFAKTYPVHCAFHITQNLHKNLRKPLGDHYEKFLQDFYRCRNSLV</sequence>
<protein>
    <recommendedName>
        <fullName evidence="1">MULE transposase domain-containing protein</fullName>
    </recommendedName>
</protein>
<dbReference type="InterPro" id="IPR018289">
    <property type="entry name" value="MULE_transposase_dom"/>
</dbReference>
<evidence type="ECO:0000259" key="1">
    <source>
        <dbReference type="Pfam" id="PF10551"/>
    </source>
</evidence>